<proteinExistence type="predicted"/>
<dbReference type="GO" id="GO:0003700">
    <property type="term" value="F:DNA-binding transcription factor activity"/>
    <property type="evidence" value="ECO:0007669"/>
    <property type="project" value="InterPro"/>
</dbReference>
<dbReference type="PANTHER" id="PTHR44846:SF17">
    <property type="entry name" value="GNTR-FAMILY TRANSCRIPTIONAL REGULATOR"/>
    <property type="match status" value="1"/>
</dbReference>
<evidence type="ECO:0000256" key="3">
    <source>
        <dbReference type="ARBA" id="ARBA00023163"/>
    </source>
</evidence>
<dbReference type="Gene3D" id="1.10.10.10">
    <property type="entry name" value="Winged helix-like DNA-binding domain superfamily/Winged helix DNA-binding domain"/>
    <property type="match status" value="1"/>
</dbReference>
<keyword evidence="6" id="KW-1185">Reference proteome</keyword>
<dbReference type="Pfam" id="PF07702">
    <property type="entry name" value="UTRA"/>
    <property type="match status" value="1"/>
</dbReference>
<dbReference type="Gene3D" id="3.40.1410.10">
    <property type="entry name" value="Chorismate lyase-like"/>
    <property type="match status" value="1"/>
</dbReference>
<evidence type="ECO:0000256" key="1">
    <source>
        <dbReference type="ARBA" id="ARBA00023015"/>
    </source>
</evidence>
<dbReference type="KEGG" id="pfv:Psefu_0089"/>
<dbReference type="EMBL" id="CP002727">
    <property type="protein sequence ID" value="AEF20076.1"/>
    <property type="molecule type" value="Genomic_DNA"/>
</dbReference>
<dbReference type="CDD" id="cd07377">
    <property type="entry name" value="WHTH_GntR"/>
    <property type="match status" value="1"/>
</dbReference>
<sequence>MRSGGTNLYMIRQVRFDKKTRVVRALAERIEQGVLGAGERLPGEHELAAAFDVSRGTLREALSELKRRNYIGTQPGVGSVVTYDGVPLHQSGGWAQALAAGGVQIQTELLDISCVEREEFAERFGRARFMLVERRRRAADGSLVSLERALIPACDGLENLAEEGLLEDSLTATLATHGYRAGQGKQWIGAAPLDDEAASQLQRTPGSVFLRVIRETFDNRGRFMERVESYLDPLHFQLHLEFGDAQ</sequence>
<dbReference type="AlphaFoldDB" id="F6ACR9"/>
<feature type="domain" description="HTH gntR-type" evidence="4">
    <location>
        <begin position="16"/>
        <end position="84"/>
    </location>
</feature>
<reference evidence="5 6" key="1">
    <citation type="submission" date="2011-04" db="EMBL/GenBank/DDBJ databases">
        <title>Complete sequence of Pseudomonas fulva 12-X.</title>
        <authorList>
            <consortium name="US DOE Joint Genome Institute"/>
            <person name="Lucas S."/>
            <person name="Han J."/>
            <person name="Lapidus A."/>
            <person name="Cheng J.-F."/>
            <person name="Goodwin L."/>
            <person name="Pitluck S."/>
            <person name="Peters L."/>
            <person name="Mikhailova N."/>
            <person name="Pagani I."/>
            <person name="Davenport K."/>
            <person name="Han C."/>
            <person name="Tapia R."/>
            <person name="Land M."/>
            <person name="Hauser L."/>
            <person name="Kyrpides N."/>
            <person name="Ivanova N."/>
            <person name="Pagani I."/>
            <person name="Lcollab F.I."/>
            <person name="Woyke T."/>
        </authorList>
    </citation>
    <scope>NUCLEOTIDE SEQUENCE [LARGE SCALE GENOMIC DNA]</scope>
    <source>
        <strain evidence="6">12-X</strain>
    </source>
</reference>
<dbReference type="InterPro" id="IPR028978">
    <property type="entry name" value="Chorismate_lyase_/UTRA_dom_sf"/>
</dbReference>
<dbReference type="GO" id="GO:0045892">
    <property type="term" value="P:negative regulation of DNA-templated transcription"/>
    <property type="evidence" value="ECO:0007669"/>
    <property type="project" value="TreeGrafter"/>
</dbReference>
<keyword evidence="1" id="KW-0805">Transcription regulation</keyword>
<dbReference type="InterPro" id="IPR050679">
    <property type="entry name" value="Bact_HTH_transcr_reg"/>
</dbReference>
<dbReference type="HOGENOM" id="CLU_063236_4_2_6"/>
<evidence type="ECO:0000313" key="6">
    <source>
        <dbReference type="Proteomes" id="UP000000686"/>
    </source>
</evidence>
<accession>F6ACR9</accession>
<dbReference type="InterPro" id="IPR011663">
    <property type="entry name" value="UTRA"/>
</dbReference>
<dbReference type="Pfam" id="PF00392">
    <property type="entry name" value="GntR"/>
    <property type="match status" value="1"/>
</dbReference>
<protein>
    <submittedName>
        <fullName evidence="5">Transcriptional regulator, GntR family with UTRA sensor domain</fullName>
    </submittedName>
</protein>
<dbReference type="InterPro" id="IPR036388">
    <property type="entry name" value="WH-like_DNA-bd_sf"/>
</dbReference>
<dbReference type="SMART" id="SM00866">
    <property type="entry name" value="UTRA"/>
    <property type="match status" value="1"/>
</dbReference>
<gene>
    <name evidence="5" type="ordered locus">Psefu_0089</name>
</gene>
<dbReference type="PROSITE" id="PS50949">
    <property type="entry name" value="HTH_GNTR"/>
    <property type="match status" value="1"/>
</dbReference>
<name>F6ACR9_PSEF1</name>
<dbReference type="InterPro" id="IPR036390">
    <property type="entry name" value="WH_DNA-bd_sf"/>
</dbReference>
<dbReference type="GO" id="GO:0003677">
    <property type="term" value="F:DNA binding"/>
    <property type="evidence" value="ECO:0007669"/>
    <property type="project" value="UniProtKB-KW"/>
</dbReference>
<dbReference type="Proteomes" id="UP000000686">
    <property type="component" value="Chromosome"/>
</dbReference>
<keyword evidence="2" id="KW-0238">DNA-binding</keyword>
<dbReference type="PRINTS" id="PR00035">
    <property type="entry name" value="HTHGNTR"/>
</dbReference>
<dbReference type="STRING" id="743720.Psefu_0089"/>
<evidence type="ECO:0000313" key="5">
    <source>
        <dbReference type="EMBL" id="AEF20076.1"/>
    </source>
</evidence>
<organism evidence="5 6">
    <name type="scientific">Pseudomonas fulva (strain 12-X)</name>
    <dbReference type="NCBI Taxonomy" id="743720"/>
    <lineage>
        <taxon>Bacteria</taxon>
        <taxon>Pseudomonadati</taxon>
        <taxon>Pseudomonadota</taxon>
        <taxon>Gammaproteobacteria</taxon>
        <taxon>Pseudomonadales</taxon>
        <taxon>Pseudomonadaceae</taxon>
        <taxon>Pseudomonas</taxon>
    </lineage>
</organism>
<dbReference type="SUPFAM" id="SSF46785">
    <property type="entry name" value="Winged helix' DNA-binding domain"/>
    <property type="match status" value="1"/>
</dbReference>
<dbReference type="PANTHER" id="PTHR44846">
    <property type="entry name" value="MANNOSYL-D-GLYCERATE TRANSPORT/METABOLISM SYSTEM REPRESSOR MNGR-RELATED"/>
    <property type="match status" value="1"/>
</dbReference>
<dbReference type="InterPro" id="IPR000524">
    <property type="entry name" value="Tscrpt_reg_HTH_GntR"/>
</dbReference>
<evidence type="ECO:0000256" key="2">
    <source>
        <dbReference type="ARBA" id="ARBA00023125"/>
    </source>
</evidence>
<evidence type="ECO:0000259" key="4">
    <source>
        <dbReference type="PROSITE" id="PS50949"/>
    </source>
</evidence>
<dbReference type="SUPFAM" id="SSF64288">
    <property type="entry name" value="Chorismate lyase-like"/>
    <property type="match status" value="1"/>
</dbReference>
<keyword evidence="3" id="KW-0804">Transcription</keyword>
<dbReference type="eggNOG" id="COG2188">
    <property type="taxonomic scope" value="Bacteria"/>
</dbReference>
<dbReference type="SMART" id="SM00345">
    <property type="entry name" value="HTH_GNTR"/>
    <property type="match status" value="1"/>
</dbReference>